<dbReference type="GeneID" id="39866035"/>
<name>A0A1D3JHD8_PLAMA</name>
<evidence type="ECO:0000313" key="3">
    <source>
        <dbReference type="Proteomes" id="UP000219813"/>
    </source>
</evidence>
<dbReference type="AlphaFoldDB" id="A0A1D3JHD8"/>
<protein>
    <recommendedName>
        <fullName evidence="4">Fam-m protein</fullName>
    </recommendedName>
</protein>
<feature type="transmembrane region" description="Helical" evidence="1">
    <location>
        <begin position="6"/>
        <end position="26"/>
    </location>
</feature>
<evidence type="ECO:0008006" key="4">
    <source>
        <dbReference type="Google" id="ProtNLM"/>
    </source>
</evidence>
<evidence type="ECO:0000313" key="2">
    <source>
        <dbReference type="EMBL" id="SBT85765.1"/>
    </source>
</evidence>
<dbReference type="EMBL" id="FLRL01000024">
    <property type="protein sequence ID" value="SBT85765.1"/>
    <property type="molecule type" value="Genomic_DNA"/>
</dbReference>
<dbReference type="InterPro" id="IPR022139">
    <property type="entry name" value="Fam-L/Fam-M-like_plasmodium"/>
</dbReference>
<keyword evidence="1" id="KW-0472">Membrane</keyword>
<feature type="transmembrane region" description="Helical" evidence="1">
    <location>
        <begin position="201"/>
        <end position="225"/>
    </location>
</feature>
<keyword evidence="3" id="KW-1185">Reference proteome</keyword>
<reference evidence="2 3" key="1">
    <citation type="submission" date="2016-06" db="EMBL/GenBank/DDBJ databases">
        <authorList>
            <consortium name="Pathogen Informatics"/>
        </authorList>
    </citation>
    <scope>NUCLEOTIDE SEQUENCE [LARGE SCALE GENOMIC DNA]</scope>
</reference>
<dbReference type="VEuPathDB" id="PlasmoDB:PmUG01_00057200"/>
<gene>
    <name evidence="2" type="primary">PmUG01_00057200</name>
    <name evidence="2" type="ORF">PMUG01_00057200</name>
</gene>
<dbReference type="Pfam" id="PF12420">
    <property type="entry name" value="DUF3671"/>
    <property type="match status" value="1"/>
</dbReference>
<dbReference type="KEGG" id="pmal:PMUG01_00057200"/>
<evidence type="ECO:0000256" key="1">
    <source>
        <dbReference type="SAM" id="Phobius"/>
    </source>
</evidence>
<organism evidence="2 3">
    <name type="scientific">Plasmodium malariae</name>
    <dbReference type="NCBI Taxonomy" id="5858"/>
    <lineage>
        <taxon>Eukaryota</taxon>
        <taxon>Sar</taxon>
        <taxon>Alveolata</taxon>
        <taxon>Apicomplexa</taxon>
        <taxon>Aconoidasida</taxon>
        <taxon>Haemosporida</taxon>
        <taxon>Plasmodiidae</taxon>
        <taxon>Plasmodium</taxon>
        <taxon>Plasmodium (Plasmodium)</taxon>
    </lineage>
</organism>
<proteinExistence type="predicted"/>
<feature type="transmembrane region" description="Helical" evidence="1">
    <location>
        <begin position="163"/>
        <end position="186"/>
    </location>
</feature>
<dbReference type="RefSeq" id="XP_028859095.1">
    <property type="nucleotide sequence ID" value="XM_029004744.1"/>
</dbReference>
<dbReference type="Proteomes" id="UP000219813">
    <property type="component" value="Unassembled WGS sequence"/>
</dbReference>
<keyword evidence="1" id="KW-0812">Transmembrane</keyword>
<keyword evidence="1" id="KW-1133">Transmembrane helix</keyword>
<sequence length="236" mass="28286">MEQNIKLIYFIKCGLLILLAWLYYFCSEECTFNISKREHKYYMKLDIINLRLLEECEGKNDSNFIETEEEITNDEEYDKKVTTNKRKGIKKTNIRSKRCSLYKKEFDKQYKKQKKLIYRGKKLSHFERNFFKKLDYIDFIKTKPSISSKTYQKLVCKKIGHKMFLPTLVISWVLLVSLGSILYGFFDEKKITADVKSYDVTLFLVLLCILVVILMLGLAFTYITFRKHKRIIKKIY</sequence>
<accession>A0A1D3JHD8</accession>